<dbReference type="InterPro" id="IPR032675">
    <property type="entry name" value="LRR_dom_sf"/>
</dbReference>
<dbReference type="InterPro" id="IPR001810">
    <property type="entry name" value="F-box_dom"/>
</dbReference>
<keyword evidence="4" id="KW-1185">Reference proteome</keyword>
<dbReference type="AlphaFoldDB" id="A0AAD7MX96"/>
<accession>A0AAD7MX96</accession>
<proteinExistence type="predicted"/>
<evidence type="ECO:0000256" key="1">
    <source>
        <dbReference type="SAM" id="SignalP"/>
    </source>
</evidence>
<evidence type="ECO:0000313" key="4">
    <source>
        <dbReference type="Proteomes" id="UP001215280"/>
    </source>
</evidence>
<keyword evidence="1" id="KW-0732">Signal</keyword>
<dbReference type="Proteomes" id="UP001215280">
    <property type="component" value="Unassembled WGS sequence"/>
</dbReference>
<protein>
    <recommendedName>
        <fullName evidence="2">F-box domain-containing protein</fullName>
    </recommendedName>
</protein>
<feature type="chain" id="PRO_5041942908" description="F-box domain-containing protein" evidence="1">
    <location>
        <begin position="30"/>
        <end position="539"/>
    </location>
</feature>
<dbReference type="Gene3D" id="3.80.10.10">
    <property type="entry name" value="Ribonuclease Inhibitor"/>
    <property type="match status" value="1"/>
</dbReference>
<dbReference type="SUPFAM" id="SSF52047">
    <property type="entry name" value="RNI-like"/>
    <property type="match status" value="1"/>
</dbReference>
<evidence type="ECO:0000313" key="3">
    <source>
        <dbReference type="EMBL" id="KAJ7736993.1"/>
    </source>
</evidence>
<comment type="caution">
    <text evidence="3">The sequence shown here is derived from an EMBL/GenBank/DDBJ whole genome shotgun (WGS) entry which is preliminary data.</text>
</comment>
<evidence type="ECO:0000259" key="2">
    <source>
        <dbReference type="Pfam" id="PF12937"/>
    </source>
</evidence>
<name>A0AAD7MX96_9AGAR</name>
<dbReference type="EMBL" id="JARJLG010000146">
    <property type="protein sequence ID" value="KAJ7736993.1"/>
    <property type="molecule type" value="Genomic_DNA"/>
</dbReference>
<sequence length="539" mass="59470">MSQSIGSQFFAIHELLLLVLSYLSPAGKGRISSIDSNSLANLARVSRSISDMALDALWRSIHQPGAIVRLLPTDACEVVEIWDDDNDCKVQEYKLRRPLTANDFIAFDKYAPRIRFVDFSNWSRILGRGCELFPYIKAFRNPILPALTDFRWEPSVVNGSIGAFHLLSRDASVPREEFSLLLWSEIEHIPGEPDVIASTIDAFNDPALPWLPDVKKLTLRIIDFLPAVKAAIQRLENLEYFSCDLRLDPAVFESLAALPHLRFIDLRWLPTDATTTVAADSQNFRALEGLHISGTLSSIYALLPLISSPDLLSVRLTAKDFQSRSIEPALFSLLLPPAVPARAATLQHFTFTGPSSMVTVRSPDVGRVILAAFAPLHACRALQTFRIDIHATHLVLTDNDVQAMAGAWPALTVLTIAPPRRDSPRPPPDVHLYTLWALAVGCPRLRQLALEVNAEVAQPFRPEDGADAPSGARPPMEELTLHCSPCGDPELVAGFLEVAFPRLSARAFHAYPTKGRPEDKGKWAAVTAALGDSDHVDVW</sequence>
<feature type="domain" description="F-box" evidence="2">
    <location>
        <begin position="13"/>
        <end position="63"/>
    </location>
</feature>
<gene>
    <name evidence="3" type="ORF">DFH07DRAFT_985807</name>
</gene>
<feature type="signal peptide" evidence="1">
    <location>
        <begin position="1"/>
        <end position="29"/>
    </location>
</feature>
<dbReference type="Pfam" id="PF12937">
    <property type="entry name" value="F-box-like"/>
    <property type="match status" value="1"/>
</dbReference>
<reference evidence="3" key="1">
    <citation type="submission" date="2023-03" db="EMBL/GenBank/DDBJ databases">
        <title>Massive genome expansion in bonnet fungi (Mycena s.s.) driven by repeated elements and novel gene families across ecological guilds.</title>
        <authorList>
            <consortium name="Lawrence Berkeley National Laboratory"/>
            <person name="Harder C.B."/>
            <person name="Miyauchi S."/>
            <person name="Viragh M."/>
            <person name="Kuo A."/>
            <person name="Thoen E."/>
            <person name="Andreopoulos B."/>
            <person name="Lu D."/>
            <person name="Skrede I."/>
            <person name="Drula E."/>
            <person name="Henrissat B."/>
            <person name="Morin E."/>
            <person name="Kohler A."/>
            <person name="Barry K."/>
            <person name="LaButti K."/>
            <person name="Morin E."/>
            <person name="Salamov A."/>
            <person name="Lipzen A."/>
            <person name="Mereny Z."/>
            <person name="Hegedus B."/>
            <person name="Baldrian P."/>
            <person name="Stursova M."/>
            <person name="Weitz H."/>
            <person name="Taylor A."/>
            <person name="Grigoriev I.V."/>
            <person name="Nagy L.G."/>
            <person name="Martin F."/>
            <person name="Kauserud H."/>
        </authorList>
    </citation>
    <scope>NUCLEOTIDE SEQUENCE</scope>
    <source>
        <strain evidence="3">CBHHK188m</strain>
    </source>
</reference>
<organism evidence="3 4">
    <name type="scientific">Mycena maculata</name>
    <dbReference type="NCBI Taxonomy" id="230809"/>
    <lineage>
        <taxon>Eukaryota</taxon>
        <taxon>Fungi</taxon>
        <taxon>Dikarya</taxon>
        <taxon>Basidiomycota</taxon>
        <taxon>Agaricomycotina</taxon>
        <taxon>Agaricomycetes</taxon>
        <taxon>Agaricomycetidae</taxon>
        <taxon>Agaricales</taxon>
        <taxon>Marasmiineae</taxon>
        <taxon>Mycenaceae</taxon>
        <taxon>Mycena</taxon>
    </lineage>
</organism>